<organism evidence="2 3">
    <name type="scientific">Microdochium bolleyi</name>
    <dbReference type="NCBI Taxonomy" id="196109"/>
    <lineage>
        <taxon>Eukaryota</taxon>
        <taxon>Fungi</taxon>
        <taxon>Dikarya</taxon>
        <taxon>Ascomycota</taxon>
        <taxon>Pezizomycotina</taxon>
        <taxon>Sordariomycetes</taxon>
        <taxon>Xylariomycetidae</taxon>
        <taxon>Xylariales</taxon>
        <taxon>Microdochiaceae</taxon>
        <taxon>Microdochium</taxon>
    </lineage>
</organism>
<protein>
    <submittedName>
        <fullName evidence="2">Uncharacterized protein</fullName>
    </submittedName>
</protein>
<gene>
    <name evidence="2" type="ORF">Micbo1qcDRAFT_216605</name>
</gene>
<sequence length="306" mass="34202">MASSTAADWKGDGNPFDTIGVPSRHISITPPSQEVFDTIVARAKSITEPERMKLLPHAERCLIPYSHGEVDQAAHALTDATGMIDPEKWAAAYNEFIAGRNFCYTRKWKPEFSDWTKCLLKTPSPSPQEHARDDDVPMSDGQASTSQDGHDSDIAERPSGAYSMSFSSPTAFSTTILDLAPANDHRQHRVFLGFHREQLLRAGPSSTPRDDARQPVYGFLDDSGRMPRRPHNRNLRGKRIAKRYLLPRISTSHHHETEYCGDFVGLDERQVHIKILDALSITNTAHRNPTWVPTPASFAARRPGPQ</sequence>
<proteinExistence type="predicted"/>
<dbReference type="InParanoid" id="A0A136JCT1"/>
<evidence type="ECO:0000313" key="2">
    <source>
        <dbReference type="EMBL" id="KXJ94969.1"/>
    </source>
</evidence>
<name>A0A136JCT1_9PEZI</name>
<evidence type="ECO:0000256" key="1">
    <source>
        <dbReference type="SAM" id="MobiDB-lite"/>
    </source>
</evidence>
<reference evidence="3" key="1">
    <citation type="submission" date="2016-02" db="EMBL/GenBank/DDBJ databases">
        <title>Draft genome sequence of Microdochium bolleyi, a fungal endophyte of beachgrass.</title>
        <authorList>
            <consortium name="DOE Joint Genome Institute"/>
            <person name="David A.S."/>
            <person name="May G."/>
            <person name="Haridas S."/>
            <person name="Lim J."/>
            <person name="Wang M."/>
            <person name="Labutti K."/>
            <person name="Lipzen A."/>
            <person name="Barry K."/>
            <person name="Grigoriev I.V."/>
        </authorList>
    </citation>
    <scope>NUCLEOTIDE SEQUENCE [LARGE SCALE GENOMIC DNA]</scope>
    <source>
        <strain evidence="3">J235TASD1</strain>
    </source>
</reference>
<keyword evidence="3" id="KW-1185">Reference proteome</keyword>
<dbReference type="AlphaFoldDB" id="A0A136JCT1"/>
<accession>A0A136JCT1</accession>
<evidence type="ECO:0000313" key="3">
    <source>
        <dbReference type="Proteomes" id="UP000070501"/>
    </source>
</evidence>
<dbReference type="EMBL" id="KQ964246">
    <property type="protein sequence ID" value="KXJ94969.1"/>
    <property type="molecule type" value="Genomic_DNA"/>
</dbReference>
<dbReference type="OrthoDB" id="10511023at2759"/>
<dbReference type="Proteomes" id="UP000070501">
    <property type="component" value="Unassembled WGS sequence"/>
</dbReference>
<feature type="region of interest" description="Disordered" evidence="1">
    <location>
        <begin position="123"/>
        <end position="160"/>
    </location>
</feature>
<feature type="region of interest" description="Disordered" evidence="1">
    <location>
        <begin position="202"/>
        <end position="232"/>
    </location>
</feature>